<evidence type="ECO:0000313" key="2">
    <source>
        <dbReference type="EMBL" id="SPP28133.1"/>
    </source>
</evidence>
<reference evidence="3" key="1">
    <citation type="submission" date="2018-04" db="EMBL/GenBank/DDBJ databases">
        <authorList>
            <person name="Illikoud N."/>
        </authorList>
    </citation>
    <scope>NUCLEOTIDE SEQUENCE [LARGE SCALE GENOMIC DNA]</scope>
</reference>
<dbReference type="EMBL" id="OUNC01000012">
    <property type="protein sequence ID" value="SPP28133.1"/>
    <property type="molecule type" value="Genomic_DNA"/>
</dbReference>
<evidence type="ECO:0000259" key="1">
    <source>
        <dbReference type="Pfam" id="PF00665"/>
    </source>
</evidence>
<evidence type="ECO:0000313" key="3">
    <source>
        <dbReference type="Proteomes" id="UP000270190"/>
    </source>
</evidence>
<dbReference type="PANTHER" id="PTHR46889:SF4">
    <property type="entry name" value="TRANSPOSASE INSO FOR INSERTION SEQUENCE ELEMENT IS911B-RELATED"/>
    <property type="match status" value="1"/>
</dbReference>
<accession>A0A2X0QIW1</accession>
<gene>
    <name evidence="2" type="ORF">BTBSAS_20003</name>
</gene>
<dbReference type="InterPro" id="IPR050900">
    <property type="entry name" value="Transposase_IS3/IS150/IS904"/>
</dbReference>
<dbReference type="InterPro" id="IPR001584">
    <property type="entry name" value="Integrase_cat-core"/>
</dbReference>
<dbReference type="InterPro" id="IPR012337">
    <property type="entry name" value="RNaseH-like_sf"/>
</dbReference>
<dbReference type="SUPFAM" id="SSF53098">
    <property type="entry name" value="Ribonuclease H-like"/>
    <property type="match status" value="1"/>
</dbReference>
<dbReference type="GO" id="GO:0015074">
    <property type="term" value="P:DNA integration"/>
    <property type="evidence" value="ECO:0007669"/>
    <property type="project" value="InterPro"/>
</dbReference>
<dbReference type="Pfam" id="PF00665">
    <property type="entry name" value="rve"/>
    <property type="match status" value="1"/>
</dbReference>
<dbReference type="AlphaFoldDB" id="A0A2X0QIW1"/>
<dbReference type="Proteomes" id="UP000270190">
    <property type="component" value="Unassembled WGS sequence"/>
</dbReference>
<name>A0A2X0QIW1_BROTH</name>
<feature type="domain" description="Integrase catalytic" evidence="1">
    <location>
        <begin position="81"/>
        <end position="157"/>
    </location>
</feature>
<organism evidence="2 3">
    <name type="scientific">Brochothrix thermosphacta</name>
    <name type="common">Microbacterium thermosphactum</name>
    <dbReference type="NCBI Taxonomy" id="2756"/>
    <lineage>
        <taxon>Bacteria</taxon>
        <taxon>Bacillati</taxon>
        <taxon>Bacillota</taxon>
        <taxon>Bacilli</taxon>
        <taxon>Bacillales</taxon>
        <taxon>Listeriaceae</taxon>
        <taxon>Brochothrix</taxon>
    </lineage>
</organism>
<dbReference type="PANTHER" id="PTHR46889">
    <property type="entry name" value="TRANSPOSASE INSF FOR INSERTION SEQUENCE IS3B-RELATED"/>
    <property type="match status" value="1"/>
</dbReference>
<sequence>MKFPKATYMYWQKRFNRSNPDQDIENEMLEIRKEHKDYGCLRMKKELENKGLSINKKSSTFDKKLGSQVKSFTRKSRPYSSYRGMDLYNSETLSYRISEKPNAAAIMNGLAEAIKKTNDSPFRKTFHSDQGWAYQIGAYSDKLKENKIFQTMSRKGNYLILLWKNSLVF</sequence>
<protein>
    <submittedName>
        <fullName evidence="2">Transposase</fullName>
    </submittedName>
</protein>
<proteinExistence type="predicted"/>